<dbReference type="CDD" id="cd16098">
    <property type="entry name" value="FliS"/>
    <property type="match status" value="1"/>
</dbReference>
<dbReference type="Proteomes" id="UP000005726">
    <property type="component" value="Unassembled WGS sequence"/>
</dbReference>
<evidence type="ECO:0000256" key="5">
    <source>
        <dbReference type="ARBA" id="ARBA00023186"/>
    </source>
</evidence>
<dbReference type="GO" id="GO:0005829">
    <property type="term" value="C:cytosol"/>
    <property type="evidence" value="ECO:0007669"/>
    <property type="project" value="UniProtKB-SubCell"/>
</dbReference>
<dbReference type="PIRSF" id="PIRSF039090">
    <property type="entry name" value="Flis"/>
    <property type="match status" value="1"/>
</dbReference>
<dbReference type="EMBL" id="GL379589">
    <property type="protein sequence ID" value="EFL92763.1"/>
    <property type="molecule type" value="Genomic_DNA"/>
</dbReference>
<dbReference type="SUPFAM" id="SSF101116">
    <property type="entry name" value="Flagellar export chaperone FliS"/>
    <property type="match status" value="1"/>
</dbReference>
<dbReference type="AlphaFoldDB" id="E0WRK3"/>
<dbReference type="HOGENOM" id="CLU_080373_1_2_6"/>
<keyword evidence="7" id="KW-0966">Cell projection</keyword>
<evidence type="ECO:0000256" key="4">
    <source>
        <dbReference type="ARBA" id="ARBA00022795"/>
    </source>
</evidence>
<dbReference type="STRING" id="663321.REG_0607"/>
<comment type="similarity">
    <text evidence="2 6">Belongs to the FliS family.</text>
</comment>
<evidence type="ECO:0000313" key="8">
    <source>
        <dbReference type="Proteomes" id="UP000005726"/>
    </source>
</evidence>
<keyword evidence="4 6" id="KW-1005">Bacterial flagellum biogenesis</keyword>
<evidence type="ECO:0000313" key="7">
    <source>
        <dbReference type="EMBL" id="EFL92763.1"/>
    </source>
</evidence>
<keyword evidence="8" id="KW-1185">Reference proteome</keyword>
<evidence type="ECO:0000256" key="2">
    <source>
        <dbReference type="ARBA" id="ARBA00008787"/>
    </source>
</evidence>
<name>E0WRK3_9ENTR</name>
<organism evidence="7 8">
    <name type="scientific">Candidatus Regiella insecticola LSR1</name>
    <dbReference type="NCBI Taxonomy" id="663321"/>
    <lineage>
        <taxon>Bacteria</taxon>
        <taxon>Pseudomonadati</taxon>
        <taxon>Pseudomonadota</taxon>
        <taxon>Gammaproteobacteria</taxon>
        <taxon>Enterobacterales</taxon>
        <taxon>Enterobacteriaceae</taxon>
        <taxon>aphid secondary symbionts</taxon>
        <taxon>Candidatus Regiella</taxon>
    </lineage>
</organism>
<dbReference type="PANTHER" id="PTHR34773">
    <property type="entry name" value="FLAGELLAR SECRETION CHAPERONE FLIS"/>
    <property type="match status" value="1"/>
</dbReference>
<dbReference type="Gene3D" id="1.20.120.340">
    <property type="entry name" value="Flagellar protein FliS"/>
    <property type="match status" value="1"/>
</dbReference>
<dbReference type="eggNOG" id="COG1516">
    <property type="taxonomic scope" value="Bacteria"/>
</dbReference>
<dbReference type="InterPro" id="IPR003713">
    <property type="entry name" value="FliS"/>
</dbReference>
<gene>
    <name evidence="7" type="primary">fliS</name>
    <name evidence="7" type="ORF">REG_0607</name>
</gene>
<keyword evidence="7" id="KW-0969">Cilium</keyword>
<dbReference type="GO" id="GO:0044780">
    <property type="term" value="P:bacterial-type flagellum assembly"/>
    <property type="evidence" value="ECO:0007669"/>
    <property type="project" value="InterPro"/>
</dbReference>
<dbReference type="RefSeq" id="WP_006704458.1">
    <property type="nucleotide sequence ID" value="NZ_CAWLGB010000001.1"/>
</dbReference>
<dbReference type="PANTHER" id="PTHR34773:SF1">
    <property type="entry name" value="FLAGELLAR SECRETION CHAPERONE FLIS"/>
    <property type="match status" value="1"/>
</dbReference>
<dbReference type="InterPro" id="IPR036584">
    <property type="entry name" value="FliS_sf"/>
</dbReference>
<dbReference type="GO" id="GO:0071973">
    <property type="term" value="P:bacterial-type flagellum-dependent cell motility"/>
    <property type="evidence" value="ECO:0007669"/>
    <property type="project" value="TreeGrafter"/>
</dbReference>
<keyword evidence="3 6" id="KW-0963">Cytoplasm</keyword>
<accession>E0WRK3</accession>
<comment type="subcellular location">
    <subcellularLocation>
        <location evidence="1 6">Cytoplasm</location>
        <location evidence="1 6">Cytosol</location>
    </subcellularLocation>
</comment>
<evidence type="ECO:0000256" key="1">
    <source>
        <dbReference type="ARBA" id="ARBA00004514"/>
    </source>
</evidence>
<dbReference type="Pfam" id="PF02561">
    <property type="entry name" value="FliS"/>
    <property type="match status" value="1"/>
</dbReference>
<keyword evidence="5" id="KW-0143">Chaperone</keyword>
<protein>
    <recommendedName>
        <fullName evidence="6">Flagellar secretion chaperone FliS</fullName>
    </recommendedName>
</protein>
<sequence length="127" mass="14426">MYQNQDYRLYQQDDIAAQACVATSHQLVLMLFSALMDELIRTKSHIKAKRYEHKATSVNKCIDIINALTAVLDFDNGGSVAANLARLYDYCVYRLYDASNQLSIELIVEVEGIITNLYNGWQTLGKK</sequence>
<evidence type="ECO:0000256" key="6">
    <source>
        <dbReference type="PIRNR" id="PIRNR039090"/>
    </source>
</evidence>
<keyword evidence="7" id="KW-0282">Flagellum</keyword>
<reference evidence="7" key="1">
    <citation type="journal article" date="2009" name="Environ. Microbiol.">
        <title>Dynamics of genome evolution in facultative symbionts of aphids.</title>
        <authorList>
            <person name="Degnan P.H."/>
            <person name="Leonardo T.E."/>
            <person name="Cass B.N."/>
            <person name="Hurwitz B."/>
            <person name="Stern D."/>
            <person name="Gibbs R.A."/>
            <person name="Richards S."/>
            <person name="Moran N.A."/>
        </authorList>
    </citation>
    <scope>NUCLEOTIDE SEQUENCE [LARGE SCALE GENOMIC DNA]</scope>
    <source>
        <strain evidence="7">LSR1</strain>
    </source>
</reference>
<dbReference type="NCBIfam" id="TIGR00208">
    <property type="entry name" value="fliS"/>
    <property type="match status" value="1"/>
</dbReference>
<proteinExistence type="inferred from homology"/>
<evidence type="ECO:0000256" key="3">
    <source>
        <dbReference type="ARBA" id="ARBA00022490"/>
    </source>
</evidence>